<sequence>MVVQNGWAYAIGCIFAAWLTEYVIYSPCNHSSEEEFYSDADGLDKESAFYLDITTGGSFMPKTPSEGKKWIEEEEEMQQAEVWACWARPGFDRNMGLAEPLPQPSDSGFSKDGLDVLLNGG</sequence>
<feature type="region of interest" description="Disordered" evidence="1">
    <location>
        <begin position="97"/>
        <end position="121"/>
    </location>
</feature>
<name>Q10IN7_ORYSJ</name>
<evidence type="ECO:0000313" key="3">
    <source>
        <dbReference type="Proteomes" id="UP000000763"/>
    </source>
</evidence>
<accession>Q10IN7</accession>
<gene>
    <name evidence="2" type="ORF">OSJNBa0034E08.26</name>
</gene>
<dbReference type="Proteomes" id="UP000000763">
    <property type="component" value="Chromosome 3"/>
</dbReference>
<proteinExistence type="predicted"/>
<dbReference type="EMBL" id="AC135597">
    <property type="protein sequence ID" value="AAS01937.1"/>
    <property type="molecule type" value="Genomic_DNA"/>
</dbReference>
<reference evidence="3" key="1">
    <citation type="journal article" date="2005" name="Nature">
        <title>The map-based sequence of the rice genome.</title>
        <authorList>
            <consortium name="International rice genome sequencing project (IRGSP)"/>
            <person name="Matsumoto T."/>
            <person name="Wu J."/>
            <person name="Kanamori H."/>
            <person name="Katayose Y."/>
            <person name="Fujisawa M."/>
            <person name="Namiki N."/>
            <person name="Mizuno H."/>
            <person name="Yamamoto K."/>
            <person name="Antonio B.A."/>
            <person name="Baba T."/>
            <person name="Sakata K."/>
            <person name="Nagamura Y."/>
            <person name="Aoki H."/>
            <person name="Arikawa K."/>
            <person name="Arita K."/>
            <person name="Bito T."/>
            <person name="Chiden Y."/>
            <person name="Fujitsuka N."/>
            <person name="Fukunaka R."/>
            <person name="Hamada M."/>
            <person name="Harada C."/>
            <person name="Hayashi A."/>
            <person name="Hijishita S."/>
            <person name="Honda M."/>
            <person name="Hosokawa S."/>
            <person name="Ichikawa Y."/>
            <person name="Idonuma A."/>
            <person name="Iijima M."/>
            <person name="Ikeda M."/>
            <person name="Ikeno M."/>
            <person name="Ito K."/>
            <person name="Ito S."/>
            <person name="Ito T."/>
            <person name="Ito Y."/>
            <person name="Ito Y."/>
            <person name="Iwabuchi A."/>
            <person name="Kamiya K."/>
            <person name="Karasawa W."/>
            <person name="Kurita K."/>
            <person name="Katagiri S."/>
            <person name="Kikuta A."/>
            <person name="Kobayashi H."/>
            <person name="Kobayashi N."/>
            <person name="Machita K."/>
            <person name="Maehara T."/>
            <person name="Masukawa M."/>
            <person name="Mizubayashi T."/>
            <person name="Mukai Y."/>
            <person name="Nagasaki H."/>
            <person name="Nagata Y."/>
            <person name="Naito S."/>
            <person name="Nakashima M."/>
            <person name="Nakama Y."/>
            <person name="Nakamichi Y."/>
            <person name="Nakamura M."/>
            <person name="Meguro A."/>
            <person name="Negishi M."/>
            <person name="Ohta I."/>
            <person name="Ohta T."/>
            <person name="Okamoto M."/>
            <person name="Ono N."/>
            <person name="Saji S."/>
            <person name="Sakaguchi M."/>
            <person name="Sakai K."/>
            <person name="Shibata M."/>
            <person name="Shimokawa T."/>
            <person name="Song J."/>
            <person name="Takazaki Y."/>
            <person name="Terasawa K."/>
            <person name="Tsugane M."/>
            <person name="Tsuji K."/>
            <person name="Ueda S."/>
            <person name="Waki K."/>
            <person name="Yamagata H."/>
            <person name="Yamamoto M."/>
            <person name="Yamamoto S."/>
            <person name="Yamane H."/>
            <person name="Yoshiki S."/>
            <person name="Yoshihara R."/>
            <person name="Yukawa K."/>
            <person name="Zhong H."/>
            <person name="Yano M."/>
            <person name="Yuan Q."/>
            <person name="Ouyang S."/>
            <person name="Liu J."/>
            <person name="Jones K.M."/>
            <person name="Gansberger K."/>
            <person name="Moffat K."/>
            <person name="Hill J."/>
            <person name="Bera J."/>
            <person name="Fadrosh D."/>
            <person name="Jin S."/>
            <person name="Johri S."/>
            <person name="Kim M."/>
            <person name="Overton L."/>
            <person name="Reardon M."/>
            <person name="Tsitrin T."/>
            <person name="Vuong H."/>
            <person name="Weaver B."/>
            <person name="Ciecko A."/>
            <person name="Tallon L."/>
            <person name="Jackson J."/>
            <person name="Pai G."/>
            <person name="Aken S.V."/>
            <person name="Utterback T."/>
            <person name="Reidmuller S."/>
            <person name="Feldblyum T."/>
            <person name="Hsiao J."/>
            <person name="Zismann V."/>
            <person name="Iobst S."/>
            <person name="de Vazeille A.R."/>
            <person name="Buell C.R."/>
            <person name="Ying K."/>
            <person name="Li Y."/>
            <person name="Lu T."/>
            <person name="Huang Y."/>
            <person name="Zhao Q."/>
            <person name="Feng Q."/>
            <person name="Zhang L."/>
            <person name="Zhu J."/>
            <person name="Weng Q."/>
            <person name="Mu J."/>
            <person name="Lu Y."/>
            <person name="Fan D."/>
            <person name="Liu Y."/>
            <person name="Guan J."/>
            <person name="Zhang Y."/>
            <person name="Yu S."/>
            <person name="Liu X."/>
            <person name="Zhang Y."/>
            <person name="Hong G."/>
            <person name="Han B."/>
            <person name="Choisne N."/>
            <person name="Demange N."/>
            <person name="Orjeda G."/>
            <person name="Samain S."/>
            <person name="Cattolico L."/>
            <person name="Pelletier E."/>
            <person name="Couloux A."/>
            <person name="Segurens B."/>
            <person name="Wincker P."/>
            <person name="D'Hont A."/>
            <person name="Scarpelli C."/>
            <person name="Weissenbach J."/>
            <person name="Salanoubat M."/>
            <person name="Quetier F."/>
            <person name="Yu Y."/>
            <person name="Kim H.R."/>
            <person name="Rambo T."/>
            <person name="Currie J."/>
            <person name="Collura K."/>
            <person name="Luo M."/>
            <person name="Yang T."/>
            <person name="Ammiraju J.S.S."/>
            <person name="Engler F."/>
            <person name="Soderlund C."/>
            <person name="Wing R.A."/>
            <person name="Palmer L.E."/>
            <person name="de la Bastide M."/>
            <person name="Spiegel L."/>
            <person name="Nascimento L."/>
            <person name="Zutavern T."/>
            <person name="O'Shaughnessy A."/>
            <person name="Dike S."/>
            <person name="Dedhia N."/>
            <person name="Preston R."/>
            <person name="Balija V."/>
            <person name="McCombie W.R."/>
            <person name="Chow T."/>
            <person name="Chen H."/>
            <person name="Chung M."/>
            <person name="Chen C."/>
            <person name="Shaw J."/>
            <person name="Wu H."/>
            <person name="Hsiao K."/>
            <person name="Chao Y."/>
            <person name="Chu M."/>
            <person name="Cheng C."/>
            <person name="Hour A."/>
            <person name="Lee P."/>
            <person name="Lin S."/>
            <person name="Lin Y."/>
            <person name="Liou J."/>
            <person name="Liu S."/>
            <person name="Hsing Y."/>
            <person name="Raghuvanshi S."/>
            <person name="Mohanty A."/>
            <person name="Bharti A.K."/>
            <person name="Gaur A."/>
            <person name="Gupta V."/>
            <person name="Kumar D."/>
            <person name="Ravi V."/>
            <person name="Vij S."/>
            <person name="Kapur A."/>
            <person name="Khurana P."/>
            <person name="Khurana P."/>
            <person name="Khurana J.P."/>
            <person name="Tyagi A.K."/>
            <person name="Gaikwad K."/>
            <person name="Singh A."/>
            <person name="Dalal V."/>
            <person name="Srivastava S."/>
            <person name="Dixit A."/>
            <person name="Pal A.K."/>
            <person name="Ghazi I.A."/>
            <person name="Yadav M."/>
            <person name="Pandit A."/>
            <person name="Bhargava A."/>
            <person name="Sureshbabu K."/>
            <person name="Batra K."/>
            <person name="Sharma T.R."/>
            <person name="Mohapatra T."/>
            <person name="Singh N.K."/>
            <person name="Messing J."/>
            <person name="Nelson A.B."/>
            <person name="Fuks G."/>
            <person name="Kavchok S."/>
            <person name="Keizer G."/>
            <person name="Linton E."/>
            <person name="Llaca V."/>
            <person name="Song R."/>
            <person name="Tanyolac B."/>
            <person name="Young S."/>
            <person name="Ho-Il K."/>
            <person name="Hahn J.H."/>
            <person name="Sangsakoo G."/>
            <person name="Vanavichit A."/>
            <person name="de Mattos Luiz.A.T."/>
            <person name="Zimmer P.D."/>
            <person name="Malone G."/>
            <person name="Dellagostin O."/>
            <person name="de Oliveira A.C."/>
            <person name="Bevan M."/>
            <person name="Bancroft I."/>
            <person name="Minx P."/>
            <person name="Cordum H."/>
            <person name="Wilson R."/>
            <person name="Cheng Z."/>
            <person name="Jin W."/>
            <person name="Jiang J."/>
            <person name="Leong S.A."/>
            <person name="Iwama H."/>
            <person name="Gojobori T."/>
            <person name="Itoh T."/>
            <person name="Niimura Y."/>
            <person name="Fujii Y."/>
            <person name="Habara T."/>
            <person name="Sakai H."/>
            <person name="Sato Y."/>
            <person name="Wilson G."/>
            <person name="Kumar K."/>
            <person name="McCouch S."/>
            <person name="Juretic N."/>
            <person name="Hoen D."/>
            <person name="Wright S."/>
            <person name="Bruskiewich R."/>
            <person name="Bureau T."/>
            <person name="Miyao A."/>
            <person name="Hirochika H."/>
            <person name="Nishikawa T."/>
            <person name="Kadowaki K."/>
            <person name="Sugiura M."/>
            <person name="Burr B."/>
            <person name="Sasaki T."/>
        </authorList>
    </citation>
    <scope>NUCLEOTIDE SEQUENCE [LARGE SCALE GENOMIC DNA]</scope>
    <source>
        <strain evidence="3">cv. Nipponbare</strain>
    </source>
</reference>
<dbReference type="AlphaFoldDB" id="Q10IN7"/>
<organism evidence="2 3">
    <name type="scientific">Oryza sativa subsp. japonica</name>
    <name type="common">Rice</name>
    <dbReference type="NCBI Taxonomy" id="39947"/>
    <lineage>
        <taxon>Eukaryota</taxon>
        <taxon>Viridiplantae</taxon>
        <taxon>Streptophyta</taxon>
        <taxon>Embryophyta</taxon>
        <taxon>Tracheophyta</taxon>
        <taxon>Spermatophyta</taxon>
        <taxon>Magnoliopsida</taxon>
        <taxon>Liliopsida</taxon>
        <taxon>Poales</taxon>
        <taxon>Poaceae</taxon>
        <taxon>BOP clade</taxon>
        <taxon>Oryzoideae</taxon>
        <taxon>Oryzeae</taxon>
        <taxon>Oryzinae</taxon>
        <taxon>Oryza</taxon>
        <taxon>Oryza sativa</taxon>
    </lineage>
</organism>
<reference evidence="3" key="2">
    <citation type="journal article" date="2008" name="Nucleic Acids Res.">
        <title>The rice annotation project database (RAP-DB): 2008 update.</title>
        <authorList>
            <consortium name="The rice annotation project (RAP)"/>
        </authorList>
    </citation>
    <scope>GENOME REANNOTATION</scope>
    <source>
        <strain evidence="3">cv. Nipponbare</strain>
    </source>
</reference>
<evidence type="ECO:0000256" key="1">
    <source>
        <dbReference type="SAM" id="MobiDB-lite"/>
    </source>
</evidence>
<protein>
    <submittedName>
        <fullName evidence="2">Retrotransposon protein, putative, Ty3-gypsy sub-class</fullName>
    </submittedName>
</protein>
<evidence type="ECO:0000313" key="2">
    <source>
        <dbReference type="EMBL" id="AAS01937.1"/>
    </source>
</evidence>